<evidence type="ECO:0000313" key="3">
    <source>
        <dbReference type="Proteomes" id="UP000183832"/>
    </source>
</evidence>
<name>A0A1J1HQR3_9DIPT</name>
<dbReference type="EMBL" id="CVRI01000014">
    <property type="protein sequence ID" value="CRK89724.1"/>
    <property type="molecule type" value="Genomic_DNA"/>
</dbReference>
<dbReference type="AlphaFoldDB" id="A0A1J1HQR3"/>
<evidence type="ECO:0000313" key="2">
    <source>
        <dbReference type="EMBL" id="CRK89724.1"/>
    </source>
</evidence>
<gene>
    <name evidence="2" type="ORF">CLUMA_CG003549</name>
</gene>
<sequence length="141" mass="16792">MKTTVHCDYMMNLRKNHRSTNEIPSSFIFSSISELFFGGRHAANDIFYLLLLCFYAFHSNSSPIMHKHKYSLHQTELESVDLELNSTRYRSRIINIKITQELCDGLKSSDFLVEEKYKIKEKEDKKRPQEKKFVEEAYEER</sequence>
<keyword evidence="3" id="KW-1185">Reference proteome</keyword>
<feature type="region of interest" description="Disordered" evidence="1">
    <location>
        <begin position="122"/>
        <end position="141"/>
    </location>
</feature>
<protein>
    <submittedName>
        <fullName evidence="2">CLUMA_CG003549, isoform A</fullName>
    </submittedName>
</protein>
<dbReference type="Proteomes" id="UP000183832">
    <property type="component" value="Unassembled WGS sequence"/>
</dbReference>
<accession>A0A1J1HQR3</accession>
<evidence type="ECO:0000256" key="1">
    <source>
        <dbReference type="SAM" id="MobiDB-lite"/>
    </source>
</evidence>
<proteinExistence type="predicted"/>
<reference evidence="2 3" key="1">
    <citation type="submission" date="2015-04" db="EMBL/GenBank/DDBJ databases">
        <authorList>
            <person name="Syromyatnikov M.Y."/>
            <person name="Popov V.N."/>
        </authorList>
    </citation>
    <scope>NUCLEOTIDE SEQUENCE [LARGE SCALE GENOMIC DNA]</scope>
</reference>
<organism evidence="2 3">
    <name type="scientific">Clunio marinus</name>
    <dbReference type="NCBI Taxonomy" id="568069"/>
    <lineage>
        <taxon>Eukaryota</taxon>
        <taxon>Metazoa</taxon>
        <taxon>Ecdysozoa</taxon>
        <taxon>Arthropoda</taxon>
        <taxon>Hexapoda</taxon>
        <taxon>Insecta</taxon>
        <taxon>Pterygota</taxon>
        <taxon>Neoptera</taxon>
        <taxon>Endopterygota</taxon>
        <taxon>Diptera</taxon>
        <taxon>Nematocera</taxon>
        <taxon>Chironomoidea</taxon>
        <taxon>Chironomidae</taxon>
        <taxon>Clunio</taxon>
    </lineage>
</organism>